<keyword evidence="1" id="KW-0732">Signal</keyword>
<evidence type="ECO:0000259" key="2">
    <source>
        <dbReference type="Pfam" id="PF10988"/>
    </source>
</evidence>
<feature type="domain" description="Putative auto-transporter adhesin head GIN" evidence="2">
    <location>
        <begin position="45"/>
        <end position="172"/>
    </location>
</feature>
<dbReference type="Proteomes" id="UP000218427">
    <property type="component" value="Unassembled WGS sequence"/>
</dbReference>
<evidence type="ECO:0000313" key="3">
    <source>
        <dbReference type="EMBL" id="PCO04281.1"/>
    </source>
</evidence>
<dbReference type="Gene3D" id="2.160.20.120">
    <property type="match status" value="2"/>
</dbReference>
<feature type="chain" id="PRO_5045264953" evidence="1">
    <location>
        <begin position="33"/>
        <end position="271"/>
    </location>
</feature>
<dbReference type="Pfam" id="PF10988">
    <property type="entry name" value="DUF2807"/>
    <property type="match status" value="2"/>
</dbReference>
<sequence length="271" mass="28012">MRDKPMALLTRFNAALAALTLVLCALGSSALAQDKIEQVFELSGFTRIDLQGSSSLEIVQGDSFSVVASGAPEAVALARAEVRGDTLKLWVEPTHKRFFGVVTVSDGQSVDYRVSLPEIEAVEVTGSGEATAETLESENLVLKVTGSGDLVVKKVAAESLVAAVTGSGDLALGTVLAVRSEASIRGSGDLAFDSFAGEDLETDIKGSGDMVINGRVGTVRINIMGSGDFVGRNLQADRAEGAVMGSGDVVLRRPGSDSFSVMGSGDIALVD</sequence>
<reference evidence="3" key="1">
    <citation type="submission" date="2017-08" db="EMBL/GenBank/DDBJ databases">
        <title>Microbulbifer marisrubri sp. nov., a halophilic alphaproteobacterium isolated from marine sediment of the Yellow Sea, China.</title>
        <authorList>
            <person name="Zhang G."/>
            <person name="Xiong Q."/>
        </authorList>
    </citation>
    <scope>NUCLEOTIDE SEQUENCE [LARGE SCALE GENOMIC DNA]</scope>
    <source>
        <strain evidence="3">WRN-8</strain>
    </source>
</reference>
<dbReference type="PANTHER" id="PTHR39200">
    <property type="entry name" value="HYPOTHETICAL EXPORTED PROTEIN"/>
    <property type="match status" value="1"/>
</dbReference>
<gene>
    <name evidence="3" type="ORF">AWR36_014485</name>
</gene>
<dbReference type="PANTHER" id="PTHR39200:SF1">
    <property type="entry name" value="AUTO-TRANSPORTER ADHESIN HEAD GIN DOMAIN-CONTAINING PROTEIN-RELATED"/>
    <property type="match status" value="1"/>
</dbReference>
<keyword evidence="4" id="KW-1185">Reference proteome</keyword>
<dbReference type="InterPro" id="IPR021255">
    <property type="entry name" value="DUF2807"/>
</dbReference>
<dbReference type="EMBL" id="LRFG02000006">
    <property type="protein sequence ID" value="PCO04281.1"/>
    <property type="molecule type" value="Genomic_DNA"/>
</dbReference>
<feature type="signal peptide" evidence="1">
    <location>
        <begin position="1"/>
        <end position="32"/>
    </location>
</feature>
<accession>A0ABX4HWH9</accession>
<proteinExistence type="predicted"/>
<dbReference type="PROSITE" id="PS00430">
    <property type="entry name" value="TONB_DEPENDENT_REC_1"/>
    <property type="match status" value="1"/>
</dbReference>
<evidence type="ECO:0000313" key="4">
    <source>
        <dbReference type="Proteomes" id="UP000218427"/>
    </source>
</evidence>
<dbReference type="InterPro" id="IPR010916">
    <property type="entry name" value="TonB_box_CS"/>
</dbReference>
<dbReference type="RefSeq" id="WP_067086516.1">
    <property type="nucleotide sequence ID" value="NZ_LRFG02000006.1"/>
</dbReference>
<organism evidence="3 4">
    <name type="scientific">Microbulbifer flavimaris</name>
    <dbReference type="NCBI Taxonomy" id="1781068"/>
    <lineage>
        <taxon>Bacteria</taxon>
        <taxon>Pseudomonadati</taxon>
        <taxon>Pseudomonadota</taxon>
        <taxon>Gammaproteobacteria</taxon>
        <taxon>Cellvibrionales</taxon>
        <taxon>Microbulbiferaceae</taxon>
        <taxon>Microbulbifer</taxon>
    </lineage>
</organism>
<protein>
    <submittedName>
        <fullName evidence="3">DUF2807 domain-containing protein</fullName>
    </submittedName>
</protein>
<comment type="caution">
    <text evidence="3">The sequence shown here is derived from an EMBL/GenBank/DDBJ whole genome shotgun (WGS) entry which is preliminary data.</text>
</comment>
<feature type="domain" description="Putative auto-transporter adhesin head GIN" evidence="2">
    <location>
        <begin position="180"/>
        <end position="268"/>
    </location>
</feature>
<evidence type="ECO:0000256" key="1">
    <source>
        <dbReference type="SAM" id="SignalP"/>
    </source>
</evidence>
<name>A0ABX4HWH9_9GAMM</name>